<dbReference type="InterPro" id="IPR007860">
    <property type="entry name" value="DNA_mmatch_repair_MutS_con_dom"/>
</dbReference>
<dbReference type="InterPro" id="IPR007861">
    <property type="entry name" value="DNA_mismatch_repair_MutS_clamp"/>
</dbReference>
<keyword evidence="3 9" id="KW-0547">Nucleotide-binding</keyword>
<keyword evidence="4 9" id="KW-0227">DNA damage</keyword>
<evidence type="ECO:0000313" key="13">
    <source>
        <dbReference type="Proteomes" id="UP000745577"/>
    </source>
</evidence>
<keyword evidence="5 9" id="KW-0067">ATP-binding</keyword>
<evidence type="ECO:0000256" key="4">
    <source>
        <dbReference type="ARBA" id="ARBA00022763"/>
    </source>
</evidence>
<evidence type="ECO:0000313" key="12">
    <source>
        <dbReference type="EMBL" id="MCA9379672.1"/>
    </source>
</evidence>
<dbReference type="PANTHER" id="PTHR11361">
    <property type="entry name" value="DNA MISMATCH REPAIR PROTEIN MUTS FAMILY MEMBER"/>
    <property type="match status" value="1"/>
</dbReference>
<dbReference type="Gene3D" id="3.40.50.300">
    <property type="entry name" value="P-loop containing nucleotide triphosphate hydrolases"/>
    <property type="match status" value="1"/>
</dbReference>
<dbReference type="Gene3D" id="3.40.1170.10">
    <property type="entry name" value="DNA repair protein MutS, domain I"/>
    <property type="match status" value="1"/>
</dbReference>
<dbReference type="FunFam" id="3.40.50.300:FF:000870">
    <property type="entry name" value="MutS protein homolog 4"/>
    <property type="match status" value="1"/>
</dbReference>
<sequence length="864" mass="99263">MADTPMYSQYMNLKDKYPDCILLFRLGDFYEAFDDDAKTISKVLGITLTGRGKAENRIPMAGIPHHALKQYLPKLIKNGHKVALADQLEPAVTGKLVKRDVVKVITAGTILDENLLREYENNYLVVIHYDRKFRKWGLAYCDISTGEFKINEYNSKENTLPNDLIQELYRLRPAELIINRKQYESLRHLLSKFTIQLLDSFEFDFQKSSRVLMEKLKIKSFKSFGIEKYSVGITSAGVLYKYLENTQKTELQHIRTITYQQNEDFLNLDQTTINSLELFYSLRGNDENSLFNTINNCQTAMGQRLLRNWLLRPLKKKEQIEQRYENTSELVNNTNLLEKLKTALRDITDIERLTSRLATGSINARDLIFLKNSLEKANILYDVIKSSKLNKLKENLPNAEIYTDIKFIVDLIANSIKDDPAITITEGNIVKEGYNKSLDKINTEAKQGREYIKNLAESEKAKTGISSLKVGFNQVFGYYIEISKSSADKAPENYIRKQTLVNAERYITEELKKWEVIVLEAQSKASEIEYEIFEDVRKEIVSKISSIISYSRAISSIDVYVNFAYLAIELNMTRPEISENIEEPTEFKNSRHIVVESSMEEQFIPNDIYFKKDTTEFIILTGPNMSGKSTYIRQVAILFILAQIGCFVPADYAKIVLTDRIFTRVGSADNLAGGESTFMVEMLETANILNNATERSLIILDEIGRGTSTYDGLAIAWAIVEHIVNNIKARTLFATHYHELILLEEKLPGVKNYFVEVNEEGEKIIFMHKILPGFTNRSYGIYVGKIAGIPESVIERADDILEELENNQFKKVTERSIDYQEQLSFSNIREESELKKKIKQINIDHLSPLDALLKIKELQDNIEN</sequence>
<evidence type="ECO:0000256" key="8">
    <source>
        <dbReference type="ARBA" id="ARBA00024647"/>
    </source>
</evidence>
<dbReference type="GO" id="GO:0030983">
    <property type="term" value="F:mismatched DNA binding"/>
    <property type="evidence" value="ECO:0007669"/>
    <property type="project" value="InterPro"/>
</dbReference>
<dbReference type="Pfam" id="PF00488">
    <property type="entry name" value="MutS_V"/>
    <property type="match status" value="1"/>
</dbReference>
<evidence type="ECO:0000256" key="9">
    <source>
        <dbReference type="HAMAP-Rule" id="MF_00096"/>
    </source>
</evidence>
<dbReference type="InterPro" id="IPR017261">
    <property type="entry name" value="DNA_mismatch_repair_MutS/MSH"/>
</dbReference>
<dbReference type="SUPFAM" id="SSF55271">
    <property type="entry name" value="DNA repair protein MutS, domain I"/>
    <property type="match status" value="1"/>
</dbReference>
<dbReference type="NCBIfam" id="TIGR01070">
    <property type="entry name" value="mutS1"/>
    <property type="match status" value="1"/>
</dbReference>
<dbReference type="SMART" id="SM00533">
    <property type="entry name" value="MUTSd"/>
    <property type="match status" value="1"/>
</dbReference>
<evidence type="ECO:0000256" key="7">
    <source>
        <dbReference type="ARBA" id="ARBA00023204"/>
    </source>
</evidence>
<evidence type="ECO:0000256" key="3">
    <source>
        <dbReference type="ARBA" id="ARBA00022741"/>
    </source>
</evidence>
<dbReference type="InterPro" id="IPR000432">
    <property type="entry name" value="DNA_mismatch_repair_MutS_C"/>
</dbReference>
<comment type="function">
    <text evidence="8 9">This protein is involved in the repair of mismatches in DNA. It is possible that it carries out the mismatch recognition step. This protein has a weak ATPase activity.</text>
</comment>
<proteinExistence type="inferred from homology"/>
<comment type="caution">
    <text evidence="12">The sequence shown here is derived from an EMBL/GenBank/DDBJ whole genome shotgun (WGS) entry which is preliminary data.</text>
</comment>
<protein>
    <recommendedName>
        <fullName evidence="2 9">DNA mismatch repair protein MutS</fullName>
    </recommendedName>
</protein>
<dbReference type="InterPro" id="IPR036187">
    <property type="entry name" value="DNA_mismatch_repair_MutS_sf"/>
</dbReference>
<reference evidence="12" key="2">
    <citation type="journal article" date="2021" name="Microbiome">
        <title>Successional dynamics and alternative stable states in a saline activated sludge microbial community over 9 years.</title>
        <authorList>
            <person name="Wang Y."/>
            <person name="Ye J."/>
            <person name="Ju F."/>
            <person name="Liu L."/>
            <person name="Boyd J.A."/>
            <person name="Deng Y."/>
            <person name="Parks D.H."/>
            <person name="Jiang X."/>
            <person name="Yin X."/>
            <person name="Woodcroft B.J."/>
            <person name="Tyson G.W."/>
            <person name="Hugenholtz P."/>
            <person name="Polz M.F."/>
            <person name="Zhang T."/>
        </authorList>
    </citation>
    <scope>NUCLEOTIDE SEQUENCE</scope>
    <source>
        <strain evidence="12">HKST-UBA15</strain>
    </source>
</reference>
<dbReference type="Pfam" id="PF05190">
    <property type="entry name" value="MutS_IV"/>
    <property type="match status" value="1"/>
</dbReference>
<dbReference type="SMART" id="SM00534">
    <property type="entry name" value="MUTSac"/>
    <property type="match status" value="1"/>
</dbReference>
<keyword evidence="7 9" id="KW-0234">DNA repair</keyword>
<dbReference type="InterPro" id="IPR007695">
    <property type="entry name" value="DNA_mismatch_repair_MutS-lik_N"/>
</dbReference>
<dbReference type="GO" id="GO:0005524">
    <property type="term" value="F:ATP binding"/>
    <property type="evidence" value="ECO:0007669"/>
    <property type="project" value="UniProtKB-UniRule"/>
</dbReference>
<dbReference type="InterPro" id="IPR005748">
    <property type="entry name" value="DNA_mismatch_repair_MutS"/>
</dbReference>
<dbReference type="SUPFAM" id="SSF52540">
    <property type="entry name" value="P-loop containing nucleoside triphosphate hydrolases"/>
    <property type="match status" value="1"/>
</dbReference>
<evidence type="ECO:0000256" key="6">
    <source>
        <dbReference type="ARBA" id="ARBA00023125"/>
    </source>
</evidence>
<comment type="similarity">
    <text evidence="1 9 10">Belongs to the DNA mismatch repair MutS family.</text>
</comment>
<dbReference type="SUPFAM" id="SSF53150">
    <property type="entry name" value="DNA repair protein MutS, domain II"/>
    <property type="match status" value="1"/>
</dbReference>
<keyword evidence="6 9" id="KW-0238">DNA-binding</keyword>
<dbReference type="HAMAP" id="MF_00096">
    <property type="entry name" value="MutS"/>
    <property type="match status" value="1"/>
</dbReference>
<dbReference type="CDD" id="cd03284">
    <property type="entry name" value="ABC_MutS1"/>
    <property type="match status" value="1"/>
</dbReference>
<dbReference type="EMBL" id="JAGQLL010000006">
    <property type="protein sequence ID" value="MCA9379672.1"/>
    <property type="molecule type" value="Genomic_DNA"/>
</dbReference>
<feature type="binding site" evidence="9">
    <location>
        <begin position="622"/>
        <end position="629"/>
    </location>
    <ligand>
        <name>ATP</name>
        <dbReference type="ChEBI" id="CHEBI:30616"/>
    </ligand>
</feature>
<evidence type="ECO:0000256" key="1">
    <source>
        <dbReference type="ARBA" id="ARBA00006271"/>
    </source>
</evidence>
<dbReference type="GO" id="GO:0003684">
    <property type="term" value="F:damaged DNA binding"/>
    <property type="evidence" value="ECO:0007669"/>
    <property type="project" value="UniProtKB-UniRule"/>
</dbReference>
<dbReference type="Pfam" id="PF05188">
    <property type="entry name" value="MutS_II"/>
    <property type="match status" value="1"/>
</dbReference>
<accession>A0A955I6V0</accession>
<dbReference type="InterPro" id="IPR036678">
    <property type="entry name" value="MutS_con_dom_sf"/>
</dbReference>
<evidence type="ECO:0000256" key="10">
    <source>
        <dbReference type="RuleBase" id="RU003756"/>
    </source>
</evidence>
<dbReference type="InterPro" id="IPR027417">
    <property type="entry name" value="P-loop_NTPase"/>
</dbReference>
<feature type="domain" description="DNA mismatch repair proteins mutS family" evidence="11">
    <location>
        <begin position="696"/>
        <end position="712"/>
    </location>
</feature>
<dbReference type="Gene3D" id="3.30.420.110">
    <property type="entry name" value="MutS, connector domain"/>
    <property type="match status" value="1"/>
</dbReference>
<dbReference type="GO" id="GO:0140664">
    <property type="term" value="F:ATP-dependent DNA damage sensor activity"/>
    <property type="evidence" value="ECO:0007669"/>
    <property type="project" value="InterPro"/>
</dbReference>
<dbReference type="InterPro" id="IPR045076">
    <property type="entry name" value="MutS"/>
</dbReference>
<dbReference type="Proteomes" id="UP000745577">
    <property type="component" value="Unassembled WGS sequence"/>
</dbReference>
<dbReference type="AlphaFoldDB" id="A0A955I6V0"/>
<dbReference type="GO" id="GO:0006298">
    <property type="term" value="P:mismatch repair"/>
    <property type="evidence" value="ECO:0007669"/>
    <property type="project" value="UniProtKB-UniRule"/>
</dbReference>
<dbReference type="GO" id="GO:0005829">
    <property type="term" value="C:cytosol"/>
    <property type="evidence" value="ECO:0007669"/>
    <property type="project" value="TreeGrafter"/>
</dbReference>
<evidence type="ECO:0000259" key="11">
    <source>
        <dbReference type="PROSITE" id="PS00486"/>
    </source>
</evidence>
<gene>
    <name evidence="9 12" type="primary">mutS</name>
    <name evidence="12" type="ORF">KC675_00675</name>
</gene>
<reference evidence="12" key="1">
    <citation type="submission" date="2020-04" db="EMBL/GenBank/DDBJ databases">
        <authorList>
            <person name="Zhang T."/>
        </authorList>
    </citation>
    <scope>NUCLEOTIDE SEQUENCE</scope>
    <source>
        <strain evidence="12">HKST-UBA15</strain>
    </source>
</reference>
<name>A0A955I6V0_9BACT</name>
<dbReference type="SUPFAM" id="SSF48334">
    <property type="entry name" value="DNA repair protein MutS, domain III"/>
    <property type="match status" value="1"/>
</dbReference>
<dbReference type="InterPro" id="IPR007696">
    <property type="entry name" value="DNA_mismatch_repair_MutS_core"/>
</dbReference>
<dbReference type="PANTHER" id="PTHR11361:SF34">
    <property type="entry name" value="DNA MISMATCH REPAIR PROTEIN MSH1, MITOCHONDRIAL"/>
    <property type="match status" value="1"/>
</dbReference>
<dbReference type="InterPro" id="IPR016151">
    <property type="entry name" value="DNA_mismatch_repair_MutS_N"/>
</dbReference>
<dbReference type="PROSITE" id="PS00486">
    <property type="entry name" value="DNA_MISMATCH_REPAIR_2"/>
    <property type="match status" value="1"/>
</dbReference>
<dbReference type="PIRSF" id="PIRSF037677">
    <property type="entry name" value="DNA_mis_repair_Msh6"/>
    <property type="match status" value="1"/>
</dbReference>
<dbReference type="Gene3D" id="1.10.1420.10">
    <property type="match status" value="2"/>
</dbReference>
<organism evidence="12 13">
    <name type="scientific">Candidatus Dojkabacteria bacterium</name>
    <dbReference type="NCBI Taxonomy" id="2099670"/>
    <lineage>
        <taxon>Bacteria</taxon>
        <taxon>Candidatus Dojkabacteria</taxon>
    </lineage>
</organism>
<evidence type="ECO:0000256" key="2">
    <source>
        <dbReference type="ARBA" id="ARBA00021982"/>
    </source>
</evidence>
<dbReference type="NCBIfam" id="NF003810">
    <property type="entry name" value="PRK05399.1"/>
    <property type="match status" value="1"/>
</dbReference>
<evidence type="ECO:0000256" key="5">
    <source>
        <dbReference type="ARBA" id="ARBA00022840"/>
    </source>
</evidence>
<dbReference type="Pfam" id="PF01624">
    <property type="entry name" value="MutS_I"/>
    <property type="match status" value="1"/>
</dbReference>
<dbReference type="Pfam" id="PF05192">
    <property type="entry name" value="MutS_III"/>
    <property type="match status" value="1"/>
</dbReference>